<accession>A0A7G2C5Z6</accession>
<keyword evidence="3" id="KW-1185">Reference proteome</keyword>
<evidence type="ECO:0000313" key="3">
    <source>
        <dbReference type="Proteomes" id="UP000515908"/>
    </source>
</evidence>
<name>A0A7G2C5Z6_9TRYP</name>
<evidence type="ECO:0000313" key="2">
    <source>
        <dbReference type="EMBL" id="CAD2214193.1"/>
    </source>
</evidence>
<dbReference type="AlphaFoldDB" id="A0A7G2C5Z6"/>
<organism evidence="2 3">
    <name type="scientific">Angomonas deanei</name>
    <dbReference type="NCBI Taxonomy" id="59799"/>
    <lineage>
        <taxon>Eukaryota</taxon>
        <taxon>Discoba</taxon>
        <taxon>Euglenozoa</taxon>
        <taxon>Kinetoplastea</taxon>
        <taxon>Metakinetoplastina</taxon>
        <taxon>Trypanosomatida</taxon>
        <taxon>Trypanosomatidae</taxon>
        <taxon>Strigomonadinae</taxon>
        <taxon>Angomonas</taxon>
    </lineage>
</organism>
<sequence>MRAVRTIRFLGFSDTGAPRHSPRDCSTTKLSSSSDLLLPQLSDLKYGVQGDLPSIEFKSWRSISRREERQLEQQFGPLWRYHVLARHGNAPSEATLPVSRDGLGAVVEAATSPTMVASTAPHTSDTPLSNNGNSDDPLAVFIERNEEEAAVLLAMWTSLKRSCFYGSEISEQLSLRVRYIFHTLLHNNAVGAAWALYERLVHVGVSLRHNDLILLLTSLPYESAADRATVEKWIKEEQKKREGPKEGKGAEGGVGVGAAENGAKQHQHTSGGGTAGHGGDTCFTNHGR</sequence>
<dbReference type="VEuPathDB" id="TriTrypDB:ADEAN_000163700"/>
<reference evidence="2 3" key="1">
    <citation type="submission" date="2020-08" db="EMBL/GenBank/DDBJ databases">
        <authorList>
            <person name="Newling K."/>
            <person name="Davey J."/>
            <person name="Forrester S."/>
        </authorList>
    </citation>
    <scope>NUCLEOTIDE SEQUENCE [LARGE SCALE GENOMIC DNA]</scope>
    <source>
        <strain evidence="3">Crithidia deanei Carvalho (ATCC PRA-265)</strain>
    </source>
</reference>
<feature type="compositionally biased region" description="Basic and acidic residues" evidence="1">
    <location>
        <begin position="236"/>
        <end position="249"/>
    </location>
</feature>
<dbReference type="OrthoDB" id="273338at2759"/>
<evidence type="ECO:0000256" key="1">
    <source>
        <dbReference type="SAM" id="MobiDB-lite"/>
    </source>
</evidence>
<feature type="compositionally biased region" description="Gly residues" evidence="1">
    <location>
        <begin position="270"/>
        <end position="279"/>
    </location>
</feature>
<feature type="region of interest" description="Disordered" evidence="1">
    <location>
        <begin position="236"/>
        <end position="288"/>
    </location>
</feature>
<dbReference type="Proteomes" id="UP000515908">
    <property type="component" value="Chromosome 03"/>
</dbReference>
<protein>
    <submittedName>
        <fullName evidence="2">Uncharacterized protein</fullName>
    </submittedName>
</protein>
<gene>
    <name evidence="2" type="ORF">ADEAN_000163700</name>
</gene>
<proteinExistence type="predicted"/>
<dbReference type="EMBL" id="LR877147">
    <property type="protein sequence ID" value="CAD2214193.1"/>
    <property type="molecule type" value="Genomic_DNA"/>
</dbReference>